<evidence type="ECO:0000313" key="1">
    <source>
        <dbReference type="Proteomes" id="UP000235220"/>
    </source>
</evidence>
<dbReference type="OrthoDB" id="413361at2759"/>
<dbReference type="KEGG" id="jre:108992012"/>
<reference evidence="2" key="1">
    <citation type="submission" date="2025-08" db="UniProtKB">
        <authorList>
            <consortium name="RefSeq"/>
        </authorList>
    </citation>
    <scope>IDENTIFICATION</scope>
    <source>
        <tissue evidence="2">Leaves</tissue>
    </source>
</reference>
<name>A0A2I4ERG6_JUGRE</name>
<dbReference type="Proteomes" id="UP000235220">
    <property type="component" value="Chromosome 11"/>
</dbReference>
<accession>A0A2I4ERG6</accession>
<organism evidence="1 2">
    <name type="scientific">Juglans regia</name>
    <name type="common">English walnut</name>
    <dbReference type="NCBI Taxonomy" id="51240"/>
    <lineage>
        <taxon>Eukaryota</taxon>
        <taxon>Viridiplantae</taxon>
        <taxon>Streptophyta</taxon>
        <taxon>Embryophyta</taxon>
        <taxon>Tracheophyta</taxon>
        <taxon>Spermatophyta</taxon>
        <taxon>Magnoliopsida</taxon>
        <taxon>eudicotyledons</taxon>
        <taxon>Gunneridae</taxon>
        <taxon>Pentapetalae</taxon>
        <taxon>rosids</taxon>
        <taxon>fabids</taxon>
        <taxon>Fagales</taxon>
        <taxon>Juglandaceae</taxon>
        <taxon>Juglans</taxon>
    </lineage>
</organism>
<gene>
    <name evidence="2" type="primary">LOC108992012</name>
</gene>
<dbReference type="GeneID" id="108992012"/>
<sequence>MVTNSQARIRKPNLKYAHYHTIVDLPKESKTIHFALNHAGWTKALQDEIQALQDNNTWTLVPRSPHMDVIGCKWVFRTKINVDSTLDWLKARLVVNGFHQIDGVNCT</sequence>
<dbReference type="Gramene" id="Jr11_07220_p1">
    <property type="protein sequence ID" value="cds.Jr11_07220_p1"/>
    <property type="gene ID" value="Jr11_07220"/>
</dbReference>
<evidence type="ECO:0000313" key="2">
    <source>
        <dbReference type="RefSeq" id="XP_018821991.1"/>
    </source>
</evidence>
<dbReference type="AlphaFoldDB" id="A0A2I4ERG6"/>
<dbReference type="STRING" id="51240.A0A2I4ERG6"/>
<dbReference type="RefSeq" id="XP_018821991.1">
    <property type="nucleotide sequence ID" value="XM_018966446.1"/>
</dbReference>
<protein>
    <submittedName>
        <fullName evidence="2">Uncharacterized mitochondrial protein AtMg00820-like</fullName>
    </submittedName>
</protein>
<proteinExistence type="predicted"/>
<keyword evidence="1" id="KW-1185">Reference proteome</keyword>